<dbReference type="RefSeq" id="WP_164509657.1">
    <property type="nucleotide sequence ID" value="NZ_JAHQXF010000002.1"/>
</dbReference>
<keyword evidence="2" id="KW-1185">Reference proteome</keyword>
<name>A0A8J8C4U4_9EURY</name>
<evidence type="ECO:0008006" key="3">
    <source>
        <dbReference type="Google" id="ProtNLM"/>
    </source>
</evidence>
<dbReference type="AlphaFoldDB" id="A0A8J8C4U4"/>
<sequence>MNSVSLAGAALTGAGLVGYGAGVLVPYPGRELSLPALMVGLTAVAVGRSDAEGPT</sequence>
<accession>A0A8J8C4U4</accession>
<reference evidence="1 2" key="1">
    <citation type="submission" date="2021-06" db="EMBL/GenBank/DDBJ databases">
        <title>New haloarchaea isolates fom saline soil.</title>
        <authorList>
            <person name="Duran-Viseras A."/>
            <person name="Sanchez-Porro C.S."/>
            <person name="Ventosa A."/>
        </authorList>
    </citation>
    <scope>NUCLEOTIDE SEQUENCE [LARGE SCALE GENOMIC DNA]</scope>
    <source>
        <strain evidence="1 2">JCM 183640</strain>
    </source>
</reference>
<organism evidence="1 2">
    <name type="scientific">Haloarcula limicola</name>
    <dbReference type="NCBI Taxonomy" id="1429915"/>
    <lineage>
        <taxon>Archaea</taxon>
        <taxon>Methanobacteriati</taxon>
        <taxon>Methanobacteriota</taxon>
        <taxon>Stenosarchaea group</taxon>
        <taxon>Halobacteria</taxon>
        <taxon>Halobacteriales</taxon>
        <taxon>Haloarculaceae</taxon>
        <taxon>Haloarcula</taxon>
    </lineage>
</organism>
<proteinExistence type="predicted"/>
<evidence type="ECO:0000313" key="2">
    <source>
        <dbReference type="Proteomes" id="UP000766550"/>
    </source>
</evidence>
<dbReference type="Proteomes" id="UP000766550">
    <property type="component" value="Unassembled WGS sequence"/>
</dbReference>
<gene>
    <name evidence="1" type="ORF">KTS45_10125</name>
</gene>
<comment type="caution">
    <text evidence="1">The sequence shown here is derived from an EMBL/GenBank/DDBJ whole genome shotgun (WGS) entry which is preliminary data.</text>
</comment>
<protein>
    <recommendedName>
        <fullName evidence="3">XapX domain-containing protein</fullName>
    </recommendedName>
</protein>
<evidence type="ECO:0000313" key="1">
    <source>
        <dbReference type="EMBL" id="MBV0924554.1"/>
    </source>
</evidence>
<dbReference type="EMBL" id="JAHQXF010000002">
    <property type="protein sequence ID" value="MBV0924554.1"/>
    <property type="molecule type" value="Genomic_DNA"/>
</dbReference>